<dbReference type="AlphaFoldDB" id="A0A426YHD4"/>
<comment type="caution">
    <text evidence="2">The sequence shown here is derived from an EMBL/GenBank/DDBJ whole genome shotgun (WGS) entry which is preliminary data.</text>
</comment>
<dbReference type="EMBL" id="AMZH03012398">
    <property type="protein sequence ID" value="RRT51097.1"/>
    <property type="molecule type" value="Genomic_DNA"/>
</dbReference>
<dbReference type="Proteomes" id="UP000287651">
    <property type="component" value="Unassembled WGS sequence"/>
</dbReference>
<organism evidence="2 3">
    <name type="scientific">Ensete ventricosum</name>
    <name type="common">Abyssinian banana</name>
    <name type="synonym">Musa ensete</name>
    <dbReference type="NCBI Taxonomy" id="4639"/>
    <lineage>
        <taxon>Eukaryota</taxon>
        <taxon>Viridiplantae</taxon>
        <taxon>Streptophyta</taxon>
        <taxon>Embryophyta</taxon>
        <taxon>Tracheophyta</taxon>
        <taxon>Spermatophyta</taxon>
        <taxon>Magnoliopsida</taxon>
        <taxon>Liliopsida</taxon>
        <taxon>Zingiberales</taxon>
        <taxon>Musaceae</taxon>
        <taxon>Ensete</taxon>
    </lineage>
</organism>
<evidence type="ECO:0000313" key="3">
    <source>
        <dbReference type="Proteomes" id="UP000287651"/>
    </source>
</evidence>
<protein>
    <submittedName>
        <fullName evidence="2">Uncharacterized protein</fullName>
    </submittedName>
</protein>
<proteinExistence type="predicted"/>
<evidence type="ECO:0000256" key="1">
    <source>
        <dbReference type="SAM" id="MobiDB-lite"/>
    </source>
</evidence>
<sequence>MRQGRQWTYEREVKETVTDEVDDQSSVGVSTGGVVEEGLAVGKPADFVELVAADAVAGVGNRVPEAENGDVAAGDEYRINRSEADGEERKVKAENGDRGGHCHLEKEGGWRRTWLPSML</sequence>
<accession>A0A426YHD4</accession>
<feature type="region of interest" description="Disordered" evidence="1">
    <location>
        <begin position="81"/>
        <end position="105"/>
    </location>
</feature>
<name>A0A426YHD4_ENSVE</name>
<gene>
    <name evidence="2" type="ORF">B296_00041784</name>
</gene>
<reference evidence="2 3" key="1">
    <citation type="journal article" date="2014" name="Agronomy (Basel)">
        <title>A Draft Genome Sequence for Ensete ventricosum, the Drought-Tolerant Tree Against Hunger.</title>
        <authorList>
            <person name="Harrison J."/>
            <person name="Moore K.A."/>
            <person name="Paszkiewicz K."/>
            <person name="Jones T."/>
            <person name="Grant M."/>
            <person name="Ambacheew D."/>
            <person name="Muzemil S."/>
            <person name="Studholme D.J."/>
        </authorList>
    </citation>
    <scope>NUCLEOTIDE SEQUENCE [LARGE SCALE GENOMIC DNA]</scope>
</reference>
<evidence type="ECO:0000313" key="2">
    <source>
        <dbReference type="EMBL" id="RRT51097.1"/>
    </source>
</evidence>